<proteinExistence type="inferred from homology"/>
<organism evidence="4 5">
    <name type="scientific">Salinisphaera aquimarina</name>
    <dbReference type="NCBI Taxonomy" id="2094031"/>
    <lineage>
        <taxon>Bacteria</taxon>
        <taxon>Pseudomonadati</taxon>
        <taxon>Pseudomonadota</taxon>
        <taxon>Gammaproteobacteria</taxon>
        <taxon>Salinisphaerales</taxon>
        <taxon>Salinisphaeraceae</taxon>
        <taxon>Salinisphaera</taxon>
    </lineage>
</organism>
<dbReference type="InterPro" id="IPR029069">
    <property type="entry name" value="HotDog_dom_sf"/>
</dbReference>
<feature type="domain" description="Thioesterase" evidence="3">
    <location>
        <begin position="50"/>
        <end position="126"/>
    </location>
</feature>
<dbReference type="Gene3D" id="3.10.129.10">
    <property type="entry name" value="Hotdog Thioesterase"/>
    <property type="match status" value="1"/>
</dbReference>
<keyword evidence="2 4" id="KW-0378">Hydrolase</keyword>
<evidence type="ECO:0000256" key="1">
    <source>
        <dbReference type="ARBA" id="ARBA00008324"/>
    </source>
</evidence>
<comment type="caution">
    <text evidence="4">The sequence shown here is derived from an EMBL/GenBank/DDBJ whole genome shotgun (WGS) entry which is preliminary data.</text>
</comment>
<evidence type="ECO:0000313" key="5">
    <source>
        <dbReference type="Proteomes" id="UP001595462"/>
    </source>
</evidence>
<dbReference type="PANTHER" id="PTHR21660">
    <property type="entry name" value="THIOESTERASE SUPERFAMILY MEMBER-RELATED"/>
    <property type="match status" value="1"/>
</dbReference>
<dbReference type="SUPFAM" id="SSF54637">
    <property type="entry name" value="Thioesterase/thiol ester dehydrase-isomerase"/>
    <property type="match status" value="1"/>
</dbReference>
<dbReference type="GO" id="GO:0016787">
    <property type="term" value="F:hydrolase activity"/>
    <property type="evidence" value="ECO:0007669"/>
    <property type="project" value="UniProtKB-KW"/>
</dbReference>
<dbReference type="Pfam" id="PF03061">
    <property type="entry name" value="4HBT"/>
    <property type="match status" value="1"/>
</dbReference>
<dbReference type="NCBIfam" id="TIGR00369">
    <property type="entry name" value="unchar_dom_1"/>
    <property type="match status" value="1"/>
</dbReference>
<protein>
    <submittedName>
        <fullName evidence="4">PaaI family thioesterase</fullName>
        <ecNumber evidence="4">3.1.2.-</ecNumber>
    </submittedName>
</protein>
<evidence type="ECO:0000259" key="3">
    <source>
        <dbReference type="Pfam" id="PF03061"/>
    </source>
</evidence>
<dbReference type="Proteomes" id="UP001595462">
    <property type="component" value="Unassembled WGS sequence"/>
</dbReference>
<evidence type="ECO:0000313" key="4">
    <source>
        <dbReference type="EMBL" id="MFC3103610.1"/>
    </source>
</evidence>
<gene>
    <name evidence="4" type="ORF">ACFOSU_06875</name>
</gene>
<dbReference type="EMBL" id="JBHRSS010000003">
    <property type="protein sequence ID" value="MFC3103610.1"/>
    <property type="molecule type" value="Genomic_DNA"/>
</dbReference>
<sequence>MPWTKQDEIEWTKRNPFRTFLGVDIERVSADGSGDSEISLVIDDNLVQAYGMVHGGIYCTLIDTVLGTAVRSAFQTDIGPLTIDLNVSFLRPSGKGRIYSSASIVKKGRQVVVGVADVFDADRRLLATGRGSFALRDAPAHREAS</sequence>
<evidence type="ECO:0000256" key="2">
    <source>
        <dbReference type="ARBA" id="ARBA00022801"/>
    </source>
</evidence>
<keyword evidence="5" id="KW-1185">Reference proteome</keyword>
<dbReference type="EC" id="3.1.2.-" evidence="4"/>
<comment type="similarity">
    <text evidence="1">Belongs to the thioesterase PaaI family.</text>
</comment>
<dbReference type="InterPro" id="IPR039298">
    <property type="entry name" value="ACOT13"/>
</dbReference>
<accession>A0ABV7ELM2</accession>
<dbReference type="RefSeq" id="WP_380687799.1">
    <property type="nucleotide sequence ID" value="NZ_JBHRSS010000003.1"/>
</dbReference>
<dbReference type="PANTHER" id="PTHR21660:SF1">
    <property type="entry name" value="ACYL-COENZYME A THIOESTERASE 13"/>
    <property type="match status" value="1"/>
</dbReference>
<name>A0ABV7ELM2_9GAMM</name>
<dbReference type="InterPro" id="IPR006683">
    <property type="entry name" value="Thioestr_dom"/>
</dbReference>
<dbReference type="CDD" id="cd03443">
    <property type="entry name" value="PaaI_thioesterase"/>
    <property type="match status" value="1"/>
</dbReference>
<dbReference type="InterPro" id="IPR003736">
    <property type="entry name" value="PAAI_dom"/>
</dbReference>
<reference evidence="5" key="1">
    <citation type="journal article" date="2019" name="Int. J. Syst. Evol. Microbiol.">
        <title>The Global Catalogue of Microorganisms (GCM) 10K type strain sequencing project: providing services to taxonomists for standard genome sequencing and annotation.</title>
        <authorList>
            <consortium name="The Broad Institute Genomics Platform"/>
            <consortium name="The Broad Institute Genome Sequencing Center for Infectious Disease"/>
            <person name="Wu L."/>
            <person name="Ma J."/>
        </authorList>
    </citation>
    <scope>NUCLEOTIDE SEQUENCE [LARGE SCALE GENOMIC DNA]</scope>
    <source>
        <strain evidence="5">KCTC 52640</strain>
    </source>
</reference>